<feature type="transmembrane region" description="Helical" evidence="2">
    <location>
        <begin position="94"/>
        <end position="115"/>
    </location>
</feature>
<dbReference type="SMART" id="SM00978">
    <property type="entry name" value="Tim44"/>
    <property type="match status" value="1"/>
</dbReference>
<gene>
    <name evidence="4" type="ORF">GPA21_02190</name>
</gene>
<dbReference type="Pfam" id="PF04280">
    <property type="entry name" value="Tim44"/>
    <property type="match status" value="1"/>
</dbReference>
<dbReference type="RefSeq" id="WP_168986575.1">
    <property type="nucleotide sequence ID" value="NZ_CAWPHM010000308.1"/>
</dbReference>
<dbReference type="InterPro" id="IPR032710">
    <property type="entry name" value="NTF2-like_dom_sf"/>
</dbReference>
<organism evidence="4 5">
    <name type="scientific">Azoarcus taiwanensis</name>
    <dbReference type="NCBI Taxonomy" id="666964"/>
    <lineage>
        <taxon>Bacteria</taxon>
        <taxon>Pseudomonadati</taxon>
        <taxon>Pseudomonadota</taxon>
        <taxon>Betaproteobacteria</taxon>
        <taxon>Rhodocyclales</taxon>
        <taxon>Zoogloeaceae</taxon>
        <taxon>Azoarcus</taxon>
    </lineage>
</organism>
<dbReference type="InterPro" id="IPR007379">
    <property type="entry name" value="Tim44-like_dom"/>
</dbReference>
<evidence type="ECO:0000313" key="4">
    <source>
        <dbReference type="EMBL" id="NMG01784.1"/>
    </source>
</evidence>
<proteinExistence type="predicted"/>
<feature type="domain" description="Tim44-like" evidence="3">
    <location>
        <begin position="154"/>
        <end position="285"/>
    </location>
</feature>
<protein>
    <submittedName>
        <fullName evidence="4">Tim44 domain-containing protein</fullName>
    </submittedName>
</protein>
<evidence type="ECO:0000256" key="1">
    <source>
        <dbReference type="SAM" id="MobiDB-lite"/>
    </source>
</evidence>
<evidence type="ECO:0000259" key="3">
    <source>
        <dbReference type="SMART" id="SM00978"/>
    </source>
</evidence>
<dbReference type="PANTHER" id="PTHR41542">
    <property type="entry name" value="BLL5807 PROTEIN"/>
    <property type="match status" value="1"/>
</dbReference>
<evidence type="ECO:0000313" key="5">
    <source>
        <dbReference type="Proteomes" id="UP000599523"/>
    </source>
</evidence>
<accession>A0A972F8E8</accession>
<keyword evidence="2" id="KW-1133">Transmembrane helix</keyword>
<keyword evidence="2" id="KW-0472">Membrane</keyword>
<dbReference type="Gene3D" id="3.10.450.240">
    <property type="match status" value="1"/>
</dbReference>
<dbReference type="SUPFAM" id="SSF54427">
    <property type="entry name" value="NTF2-like"/>
    <property type="match status" value="1"/>
</dbReference>
<keyword evidence="5" id="KW-1185">Reference proteome</keyword>
<dbReference type="EMBL" id="WTVM01000007">
    <property type="protein sequence ID" value="NMG01784.1"/>
    <property type="molecule type" value="Genomic_DNA"/>
</dbReference>
<dbReference type="Proteomes" id="UP000599523">
    <property type="component" value="Unassembled WGS sequence"/>
</dbReference>
<dbReference type="PANTHER" id="PTHR41542:SF1">
    <property type="entry name" value="BLL5807 PROTEIN"/>
    <property type="match status" value="1"/>
</dbReference>
<reference evidence="4" key="1">
    <citation type="submission" date="2019-12" db="EMBL/GenBank/DDBJ databases">
        <title>Comparative genomics gives insights into the taxonomy of the Azoarcus-Aromatoleum group and reveals separate origins of nif in the plant-associated Azoarcus and non-plant-associated Aromatoleum sub-groups.</title>
        <authorList>
            <person name="Lafos M."/>
            <person name="Maluk M."/>
            <person name="Batista M."/>
            <person name="Junghare M."/>
            <person name="Carmona M."/>
            <person name="Faoro H."/>
            <person name="Cruz L.M."/>
            <person name="Battistoni F."/>
            <person name="De Souza E."/>
            <person name="Pedrosa F."/>
            <person name="Chen W.-M."/>
            <person name="Poole P.S."/>
            <person name="Dixon R.A."/>
            <person name="James E.K."/>
        </authorList>
    </citation>
    <scope>NUCLEOTIDE SEQUENCE</scope>
    <source>
        <strain evidence="4">NSC3</strain>
    </source>
</reference>
<feature type="compositionally biased region" description="Low complexity" evidence="1">
    <location>
        <begin position="36"/>
        <end position="65"/>
    </location>
</feature>
<keyword evidence="2" id="KW-0812">Transmembrane</keyword>
<dbReference type="AlphaFoldDB" id="A0A972F8E8"/>
<sequence length="287" mass="30699">MKHLVISFVVAIFAFAGFVPDAEARRLGGGSSFGMQRQATPPSQPRQPAATPQRQGQGAAAQQGGRSWMGPIAGLAAGLGLAALFSHLGLGEGFASFVLIALMVLAAVMLFRMLSRRAAANQGGRNGQMQFAAAGQGAGRPEPAAPFHQPMSASASVAPAVASQHPDFDAEGFARQAKVNFIRLQAAHDEGNLDDIREFTTPEMFAEIRMQMNDFHTPGQRTDVVELNAEVIEVEEEESRYVVSVRFNGLLREEAGSAPTAFDEIWHLTKSKVSDRGWLIAGIQQVA</sequence>
<name>A0A972F8E8_9RHOO</name>
<feature type="region of interest" description="Disordered" evidence="1">
    <location>
        <begin position="30"/>
        <end position="65"/>
    </location>
</feature>
<evidence type="ECO:0000256" key="2">
    <source>
        <dbReference type="SAM" id="Phobius"/>
    </source>
</evidence>
<comment type="caution">
    <text evidence="4">The sequence shown here is derived from an EMBL/GenBank/DDBJ whole genome shotgun (WGS) entry which is preliminary data.</text>
</comment>